<evidence type="ECO:0000313" key="3">
    <source>
        <dbReference type="Proteomes" id="UP000786875"/>
    </source>
</evidence>
<protein>
    <submittedName>
        <fullName evidence="2">Uncharacterized protein</fullName>
    </submittedName>
</protein>
<evidence type="ECO:0000313" key="2">
    <source>
        <dbReference type="EMBL" id="MBT0727433.1"/>
    </source>
</evidence>
<proteinExistence type="predicted"/>
<reference evidence="2 3" key="1">
    <citation type="submission" date="2020-04" db="EMBL/GenBank/DDBJ databases">
        <title>Genome sequencing of Rosenbergiella species.</title>
        <authorList>
            <person name="Alvarez-Perez S."/>
            <person name="Lievens B."/>
        </authorList>
    </citation>
    <scope>NUCLEOTIDE SEQUENCE [LARGE SCALE GENOMIC DNA]</scope>
    <source>
        <strain evidence="2 3">CdVSA20.1</strain>
    </source>
</reference>
<dbReference type="EMBL" id="JABBFO010000006">
    <property type="protein sequence ID" value="MBT0727433.1"/>
    <property type="molecule type" value="Genomic_DNA"/>
</dbReference>
<keyword evidence="3" id="KW-1185">Reference proteome</keyword>
<organism evidence="2 3">
    <name type="scientific">Rosenbergiella australiborealis</name>
    <dbReference type="NCBI Taxonomy" id="1544696"/>
    <lineage>
        <taxon>Bacteria</taxon>
        <taxon>Pseudomonadati</taxon>
        <taxon>Pseudomonadota</taxon>
        <taxon>Gammaproteobacteria</taxon>
        <taxon>Enterobacterales</taxon>
        <taxon>Erwiniaceae</taxon>
        <taxon>Rosenbergiella</taxon>
    </lineage>
</organism>
<gene>
    <name evidence="2" type="ORF">HGT73_08535</name>
</gene>
<evidence type="ECO:0000256" key="1">
    <source>
        <dbReference type="SAM" id="MobiDB-lite"/>
    </source>
</evidence>
<feature type="compositionally biased region" description="Basic and acidic residues" evidence="1">
    <location>
        <begin position="13"/>
        <end position="27"/>
    </location>
</feature>
<dbReference type="RefSeq" id="WP_214213645.1">
    <property type="nucleotide sequence ID" value="NZ_JABBFO010000006.1"/>
</dbReference>
<comment type="caution">
    <text evidence="2">The sequence shown here is derived from an EMBL/GenBank/DDBJ whole genome shotgun (WGS) entry which is preliminary data.</text>
</comment>
<dbReference type="Proteomes" id="UP000786875">
    <property type="component" value="Unassembled WGS sequence"/>
</dbReference>
<feature type="region of interest" description="Disordered" evidence="1">
    <location>
        <begin position="1"/>
        <end position="38"/>
    </location>
</feature>
<sequence length="145" mass="16318">MVKKNHPAQVAHSDIRGIDSTPADHIKQSANHTKRTPKKHRAFTYIASSGINGVTENEILFQCRLSSGRNYVSEIERETGITFERLDEKNPDGIGSHYRYRLACRKDASQLLRLINFKAKEGNYPGLSQVQVNDILSLYSDNATS</sequence>
<accession>A0ABS5T4Z0</accession>
<name>A0ABS5T4Z0_9GAMM</name>